<name>A0AAV4VMD5_9ARAC</name>
<dbReference type="EMBL" id="BPLQ01013213">
    <property type="protein sequence ID" value="GIY70653.1"/>
    <property type="molecule type" value="Genomic_DNA"/>
</dbReference>
<protein>
    <recommendedName>
        <fullName evidence="3">Secreted protein</fullName>
    </recommendedName>
</protein>
<accession>A0AAV4VMD5</accession>
<organism evidence="1 2">
    <name type="scientific">Caerostris darwini</name>
    <dbReference type="NCBI Taxonomy" id="1538125"/>
    <lineage>
        <taxon>Eukaryota</taxon>
        <taxon>Metazoa</taxon>
        <taxon>Ecdysozoa</taxon>
        <taxon>Arthropoda</taxon>
        <taxon>Chelicerata</taxon>
        <taxon>Arachnida</taxon>
        <taxon>Araneae</taxon>
        <taxon>Araneomorphae</taxon>
        <taxon>Entelegynae</taxon>
        <taxon>Araneoidea</taxon>
        <taxon>Araneidae</taxon>
        <taxon>Caerostris</taxon>
    </lineage>
</organism>
<comment type="caution">
    <text evidence="1">The sequence shown here is derived from an EMBL/GenBank/DDBJ whole genome shotgun (WGS) entry which is preliminary data.</text>
</comment>
<evidence type="ECO:0000313" key="1">
    <source>
        <dbReference type="EMBL" id="GIY70653.1"/>
    </source>
</evidence>
<sequence length="98" mass="10698">MFVLLSTRGCSCSLRHECPVSEARFFSTSHGGGCSVPPNGSSTHADSSIRRFLCCALAVRFSNFSSRRMTSLLPHYDVTGKASIPPCTRSLCTWTVQH</sequence>
<evidence type="ECO:0008006" key="3">
    <source>
        <dbReference type="Google" id="ProtNLM"/>
    </source>
</evidence>
<evidence type="ECO:0000313" key="2">
    <source>
        <dbReference type="Proteomes" id="UP001054837"/>
    </source>
</evidence>
<keyword evidence="2" id="KW-1185">Reference proteome</keyword>
<gene>
    <name evidence="1" type="ORF">CDAR_7291</name>
</gene>
<dbReference type="Proteomes" id="UP001054837">
    <property type="component" value="Unassembled WGS sequence"/>
</dbReference>
<dbReference type="AlphaFoldDB" id="A0AAV4VMD5"/>
<reference evidence="1 2" key="1">
    <citation type="submission" date="2021-06" db="EMBL/GenBank/DDBJ databases">
        <title>Caerostris darwini draft genome.</title>
        <authorList>
            <person name="Kono N."/>
            <person name="Arakawa K."/>
        </authorList>
    </citation>
    <scope>NUCLEOTIDE SEQUENCE [LARGE SCALE GENOMIC DNA]</scope>
</reference>
<proteinExistence type="predicted"/>